<dbReference type="NCBIfam" id="NF006564">
    <property type="entry name" value="PRK09071.1"/>
    <property type="match status" value="1"/>
</dbReference>
<dbReference type="Pfam" id="PF02885">
    <property type="entry name" value="Glycos_trans_3N"/>
    <property type="match status" value="1"/>
</dbReference>
<keyword evidence="3" id="KW-0057">Aromatic amino acid biosynthesis</keyword>
<dbReference type="OrthoDB" id="8455878at2"/>
<dbReference type="InterPro" id="IPR035902">
    <property type="entry name" value="Nuc_phospho_transferase"/>
</dbReference>
<sequence length="337" mass="35486">MTTGRSDEDDAAFAAHVRALGRGPGRARHLTRAEAADAMARILDGRAAPEAVGALLMLMRYRGESADEIAGFVDAMRARARPWAGIGATLDWPSYAAGRSRGAPWFVLAALLAARGGARVFMHGYNSHMSHPLHTRAALEALGIAPARTPAEAAAALAATGLAYAPLEAIDPELLRVLRLRKVLGLRSPANTALKLFDPAGAGASVQGVFHPSYRALQQQAAALLGARSMIAVKGGGGEAERVPAKRVELFRLEHGRAFEETAPPLIEAPARRHAEPEPSAARFLAVWRGEEDDPYAAATVAGTAALALLSAGLAPDLEAAEARAWALWRARMDEAA</sequence>
<evidence type="ECO:0000313" key="7">
    <source>
        <dbReference type="Proteomes" id="UP000184066"/>
    </source>
</evidence>
<keyword evidence="3" id="KW-0822">Tryptophan biosynthesis</keyword>
<organism evidence="6 7">
    <name type="scientific">Oceanicella actignis</name>
    <dbReference type="NCBI Taxonomy" id="1189325"/>
    <lineage>
        <taxon>Bacteria</taxon>
        <taxon>Pseudomonadati</taxon>
        <taxon>Pseudomonadota</taxon>
        <taxon>Alphaproteobacteria</taxon>
        <taxon>Rhodobacterales</taxon>
        <taxon>Paracoccaceae</taxon>
        <taxon>Oceanicella</taxon>
    </lineage>
</organism>
<dbReference type="Pfam" id="PF00591">
    <property type="entry name" value="Glycos_transf_3"/>
    <property type="match status" value="1"/>
</dbReference>
<evidence type="ECO:0000256" key="1">
    <source>
        <dbReference type="ARBA" id="ARBA00022676"/>
    </source>
</evidence>
<dbReference type="InterPro" id="IPR036320">
    <property type="entry name" value="Glycosyl_Trfase_fam3_N_dom_sf"/>
</dbReference>
<dbReference type="Proteomes" id="UP000184066">
    <property type="component" value="Unassembled WGS sequence"/>
</dbReference>
<accession>A0A1M7S188</accession>
<dbReference type="GO" id="GO:0000162">
    <property type="term" value="P:L-tryptophan biosynthetic process"/>
    <property type="evidence" value="ECO:0007669"/>
    <property type="project" value="UniProtKB-KW"/>
</dbReference>
<dbReference type="InterPro" id="IPR017459">
    <property type="entry name" value="Glycosyl_Trfase_fam3_N_dom"/>
</dbReference>
<reference evidence="6 7" key="1">
    <citation type="submission" date="2016-12" db="EMBL/GenBank/DDBJ databases">
        <authorList>
            <person name="Song W.-J."/>
            <person name="Kurnit D.M."/>
        </authorList>
    </citation>
    <scope>NUCLEOTIDE SEQUENCE [LARGE SCALE GENOMIC DNA]</scope>
    <source>
        <strain evidence="6 7">CGMCC 1.10808</strain>
    </source>
</reference>
<dbReference type="SUPFAM" id="SSF52418">
    <property type="entry name" value="Nucleoside phosphorylase/phosphoribosyltransferase catalytic domain"/>
    <property type="match status" value="1"/>
</dbReference>
<dbReference type="PANTHER" id="PTHR43285:SF2">
    <property type="entry name" value="ANTHRANILATE PHOSPHORIBOSYLTRANSFERASE"/>
    <property type="match status" value="1"/>
</dbReference>
<keyword evidence="1 6" id="KW-0328">Glycosyltransferase</keyword>
<dbReference type="EMBL" id="FRDL01000001">
    <property type="protein sequence ID" value="SHN52248.1"/>
    <property type="molecule type" value="Genomic_DNA"/>
</dbReference>
<dbReference type="PANTHER" id="PTHR43285">
    <property type="entry name" value="ANTHRANILATE PHOSPHORIBOSYLTRANSFERASE"/>
    <property type="match status" value="1"/>
</dbReference>
<feature type="domain" description="Glycosyl transferase family 3" evidence="4">
    <location>
        <begin position="109"/>
        <end position="326"/>
    </location>
</feature>
<proteinExistence type="predicted"/>
<evidence type="ECO:0000313" key="6">
    <source>
        <dbReference type="EMBL" id="SHN52248.1"/>
    </source>
</evidence>
<evidence type="ECO:0000259" key="4">
    <source>
        <dbReference type="Pfam" id="PF00591"/>
    </source>
</evidence>
<dbReference type="GO" id="GO:0005829">
    <property type="term" value="C:cytosol"/>
    <property type="evidence" value="ECO:0007669"/>
    <property type="project" value="TreeGrafter"/>
</dbReference>
<evidence type="ECO:0000259" key="5">
    <source>
        <dbReference type="Pfam" id="PF02885"/>
    </source>
</evidence>
<dbReference type="STRING" id="1189325.SAMN04488119_10297"/>
<gene>
    <name evidence="6" type="ORF">SAMN05216200_101421</name>
</gene>
<dbReference type="InterPro" id="IPR005940">
    <property type="entry name" value="Anthranilate_Pribosyl_Tfrase"/>
</dbReference>
<dbReference type="AlphaFoldDB" id="A0A1M7S188"/>
<dbReference type="InterPro" id="IPR000312">
    <property type="entry name" value="Glycosyl_Trfase_fam3"/>
</dbReference>
<dbReference type="RefSeq" id="WP_072745974.1">
    <property type="nucleotide sequence ID" value="NZ_FOHL01000002.1"/>
</dbReference>
<keyword evidence="7" id="KW-1185">Reference proteome</keyword>
<evidence type="ECO:0000256" key="2">
    <source>
        <dbReference type="ARBA" id="ARBA00022679"/>
    </source>
</evidence>
<dbReference type="GO" id="GO:0004048">
    <property type="term" value="F:anthranilate phosphoribosyltransferase activity"/>
    <property type="evidence" value="ECO:0007669"/>
    <property type="project" value="InterPro"/>
</dbReference>
<name>A0A1M7S188_9RHOB</name>
<protein>
    <submittedName>
        <fullName evidence="6">Anthranilate phosphoribosyltransferase</fullName>
    </submittedName>
</protein>
<dbReference type="SUPFAM" id="SSF47648">
    <property type="entry name" value="Nucleoside phosphorylase/phosphoribosyltransferase N-terminal domain"/>
    <property type="match status" value="1"/>
</dbReference>
<evidence type="ECO:0000256" key="3">
    <source>
        <dbReference type="ARBA" id="ARBA00022822"/>
    </source>
</evidence>
<dbReference type="Gene3D" id="3.40.1030.10">
    <property type="entry name" value="Nucleoside phosphorylase/phosphoribosyltransferase catalytic domain"/>
    <property type="match status" value="1"/>
</dbReference>
<feature type="domain" description="Glycosyl transferase family 3 N-terminal" evidence="5">
    <location>
        <begin position="21"/>
        <end position="80"/>
    </location>
</feature>
<keyword evidence="2 6" id="KW-0808">Transferase</keyword>
<dbReference type="Gene3D" id="1.20.970.10">
    <property type="entry name" value="Transferase, Pyrimidine Nucleoside Phosphorylase, Chain C"/>
    <property type="match status" value="1"/>
</dbReference>
<keyword evidence="3" id="KW-0028">Amino-acid biosynthesis</keyword>